<feature type="domain" description="Glutamine amidotransferase type-2" evidence="8">
    <location>
        <begin position="2"/>
        <end position="256"/>
    </location>
</feature>
<feature type="site" description="Important for beta-aspartyl-AMP intermediate formation" evidence="7">
    <location>
        <position position="424"/>
    </location>
</feature>
<dbReference type="InterPro" id="IPR001962">
    <property type="entry name" value="Asn_synthase"/>
</dbReference>
<dbReference type="GO" id="GO:0005524">
    <property type="term" value="F:ATP binding"/>
    <property type="evidence" value="ECO:0007669"/>
    <property type="project" value="UniProtKB-KW"/>
</dbReference>
<comment type="caution">
    <text evidence="9">The sequence shown here is derived from an EMBL/GenBank/DDBJ whole genome shotgun (WGS) entry which is preliminary data.</text>
</comment>
<dbReference type="InterPro" id="IPR051786">
    <property type="entry name" value="ASN_synthetase/amidase"/>
</dbReference>
<sequence length="743" mass="82326">MCGITVCIALNRQCSHPGAGKVNGDLGTYANGAHTDGHTNSACTNGQPKPDPNLHQKLHNSLDKIAHRGPDARGVWISDDGLVGLGHNRLAINDLSPDGDQPIQSDDGTIHAVVNGEIYDYDRLRAELTSLHGYQFRGHSDSELVVALYKAYGAPRFLDYLRGEFALVVYDERTGSIVAARDRFGIKPLSWTVIGEGDDKRLLLAAEAKAFLALDWEAEWDVGSLVESGWASNDNRTLFKGVRKVLPGYWMGVTADGVIEHHRYFDLDYKDKREVETRSIEEMITGVRQRLTEAIRLRMRADVPIGIYLSGGLDSSLIAGIVVRLVKEEGFRMGNQDASDRIRCFTIQFPTEGGFDESDIAERTAEWLGVQISKKKMDESALAEYFADTAYHCEHHNTDLNSVGKFGLSMLPREQGFKVVLTGEGANEHFGGYPFFPPDFLLERDHATPGSPLTQNDQLREGMKKMARQALVDMFPRMGVFQHGLDDCEAFRSVNDVLMPGAIGGILVSKAPFAPWVREQWADADVRLTLTNSLSSEAKDKAINKWHPLHTSQYVWTKTVLANLLLSCLGDRTEMAHSVEARPPFLDHELSEYVNGLPPSLKLGYTPGNLGAGDDRSPWWGGKNSSSARVFSEKWILREAGKEFLTEELYQRKKHPYSAPVKWQKGRPIHQKLSEICTKEAIEALGFVDYAVVESALDKGFGEEADTLSFRLILAVAAWVTLGQRFGAKKASSADWANAASCL</sequence>
<evidence type="ECO:0000313" key="9">
    <source>
        <dbReference type="EMBL" id="KAK0746927.1"/>
    </source>
</evidence>
<dbReference type="InterPro" id="IPR033738">
    <property type="entry name" value="AsnB_N"/>
</dbReference>
<dbReference type="CDD" id="cd01991">
    <property type="entry name" value="Asn_synthase_B_C"/>
    <property type="match status" value="1"/>
</dbReference>
<evidence type="ECO:0000256" key="5">
    <source>
        <dbReference type="PIRNR" id="PIRNR001589"/>
    </source>
</evidence>
<keyword evidence="2 5" id="KW-0547">Nucleotide-binding</keyword>
<evidence type="ECO:0000256" key="7">
    <source>
        <dbReference type="PIRSR" id="PIRSR001589-3"/>
    </source>
</evidence>
<dbReference type="InterPro" id="IPR014729">
    <property type="entry name" value="Rossmann-like_a/b/a_fold"/>
</dbReference>
<dbReference type="Pfam" id="PF13522">
    <property type="entry name" value="GATase_6"/>
    <property type="match status" value="1"/>
</dbReference>
<dbReference type="InterPro" id="IPR006426">
    <property type="entry name" value="Asn_synth_AEB"/>
</dbReference>
<dbReference type="PIRSF" id="PIRSF001589">
    <property type="entry name" value="Asn_synthetase_glu-h"/>
    <property type="match status" value="1"/>
</dbReference>
<feature type="binding site" evidence="6">
    <location>
        <position position="141"/>
    </location>
    <ligand>
        <name>L-glutamine</name>
        <dbReference type="ChEBI" id="CHEBI:58359"/>
    </ligand>
</feature>
<gene>
    <name evidence="9" type="ORF">B0T18DRAFT_163343</name>
</gene>
<feature type="binding site" evidence="6">
    <location>
        <position position="347"/>
    </location>
    <ligand>
        <name>ATP</name>
        <dbReference type="ChEBI" id="CHEBI:30616"/>
    </ligand>
</feature>
<proteinExistence type="inferred from homology"/>
<dbReference type="GO" id="GO:0006529">
    <property type="term" value="P:asparagine biosynthetic process"/>
    <property type="evidence" value="ECO:0007669"/>
    <property type="project" value="InterPro"/>
</dbReference>
<dbReference type="Gene3D" id="3.40.50.620">
    <property type="entry name" value="HUPs"/>
    <property type="match status" value="1"/>
</dbReference>
<dbReference type="CDD" id="cd00712">
    <property type="entry name" value="AsnB"/>
    <property type="match status" value="1"/>
</dbReference>
<dbReference type="GO" id="GO:0005829">
    <property type="term" value="C:cytosol"/>
    <property type="evidence" value="ECO:0007669"/>
    <property type="project" value="TreeGrafter"/>
</dbReference>
<dbReference type="NCBIfam" id="TIGR01536">
    <property type="entry name" value="asn_synth_AEB"/>
    <property type="match status" value="1"/>
</dbReference>
<dbReference type="SUPFAM" id="SSF56235">
    <property type="entry name" value="N-terminal nucleophile aminohydrolases (Ntn hydrolases)"/>
    <property type="match status" value="1"/>
</dbReference>
<comment type="similarity">
    <text evidence="1">Belongs to the asparagine synthetase family.</text>
</comment>
<evidence type="ECO:0000313" key="10">
    <source>
        <dbReference type="Proteomes" id="UP001172155"/>
    </source>
</evidence>
<dbReference type="PANTHER" id="PTHR43284">
    <property type="entry name" value="ASPARAGINE SYNTHETASE (GLUTAMINE-HYDROLYZING)"/>
    <property type="match status" value="1"/>
</dbReference>
<keyword evidence="10" id="KW-1185">Reference proteome</keyword>
<evidence type="ECO:0000256" key="4">
    <source>
        <dbReference type="ARBA" id="ARBA00022962"/>
    </source>
</evidence>
<evidence type="ECO:0000256" key="6">
    <source>
        <dbReference type="PIRSR" id="PIRSR001589-2"/>
    </source>
</evidence>
<keyword evidence="3 5" id="KW-0067">ATP-binding</keyword>
<evidence type="ECO:0000256" key="2">
    <source>
        <dbReference type="ARBA" id="ARBA00022741"/>
    </source>
</evidence>
<dbReference type="Proteomes" id="UP001172155">
    <property type="component" value="Unassembled WGS sequence"/>
</dbReference>
<reference evidence="9" key="1">
    <citation type="submission" date="2023-06" db="EMBL/GenBank/DDBJ databases">
        <title>Genome-scale phylogeny and comparative genomics of the fungal order Sordariales.</title>
        <authorList>
            <consortium name="Lawrence Berkeley National Laboratory"/>
            <person name="Hensen N."/>
            <person name="Bonometti L."/>
            <person name="Westerberg I."/>
            <person name="Brannstrom I.O."/>
            <person name="Guillou S."/>
            <person name="Cros-Aarteil S."/>
            <person name="Calhoun S."/>
            <person name="Haridas S."/>
            <person name="Kuo A."/>
            <person name="Mondo S."/>
            <person name="Pangilinan J."/>
            <person name="Riley R."/>
            <person name="LaButti K."/>
            <person name="Andreopoulos B."/>
            <person name="Lipzen A."/>
            <person name="Chen C."/>
            <person name="Yanf M."/>
            <person name="Daum C."/>
            <person name="Ng V."/>
            <person name="Clum A."/>
            <person name="Steindorff A."/>
            <person name="Ohm R."/>
            <person name="Martin F."/>
            <person name="Silar P."/>
            <person name="Natvig D."/>
            <person name="Lalanne C."/>
            <person name="Gautier V."/>
            <person name="Ament-velasquez S.L."/>
            <person name="Kruys A."/>
            <person name="Hutchinson M.I."/>
            <person name="Powell A.J."/>
            <person name="Barry K."/>
            <person name="Miller A.N."/>
            <person name="Grigoriev I.V."/>
            <person name="Debuchy R."/>
            <person name="Gladieux P."/>
            <person name="Thoren M.H."/>
            <person name="Johannesson H."/>
        </authorList>
    </citation>
    <scope>NUCLEOTIDE SEQUENCE</scope>
    <source>
        <strain evidence="9">SMH3187-1</strain>
    </source>
</reference>
<keyword evidence="4" id="KW-0315">Glutamine amidotransferase</keyword>
<protein>
    <submittedName>
        <fullName evidence="9">Asparagine synthase</fullName>
    </submittedName>
</protein>
<accession>A0AA40K694</accession>
<dbReference type="Pfam" id="PF00733">
    <property type="entry name" value="Asn_synthase"/>
    <property type="match status" value="1"/>
</dbReference>
<dbReference type="Gene3D" id="3.60.20.10">
    <property type="entry name" value="Glutamine Phosphoribosylpyrophosphate, subunit 1, domain 1"/>
    <property type="match status" value="1"/>
</dbReference>
<dbReference type="PANTHER" id="PTHR43284:SF1">
    <property type="entry name" value="ASPARAGINE SYNTHETASE"/>
    <property type="match status" value="1"/>
</dbReference>
<dbReference type="GO" id="GO:0004066">
    <property type="term" value="F:asparagine synthase (glutamine-hydrolyzing) activity"/>
    <property type="evidence" value="ECO:0007669"/>
    <property type="project" value="InterPro"/>
</dbReference>
<dbReference type="EMBL" id="JAUKUD010000004">
    <property type="protein sequence ID" value="KAK0746927.1"/>
    <property type="molecule type" value="Genomic_DNA"/>
</dbReference>
<dbReference type="InterPro" id="IPR017932">
    <property type="entry name" value="GATase_2_dom"/>
</dbReference>
<name>A0AA40K694_9PEZI</name>
<evidence type="ECO:0000256" key="3">
    <source>
        <dbReference type="ARBA" id="ARBA00022840"/>
    </source>
</evidence>
<dbReference type="SUPFAM" id="SSF52402">
    <property type="entry name" value="Adenine nucleotide alpha hydrolases-like"/>
    <property type="match status" value="1"/>
</dbReference>
<dbReference type="AlphaFoldDB" id="A0AA40K694"/>
<evidence type="ECO:0000256" key="1">
    <source>
        <dbReference type="ARBA" id="ARBA00005752"/>
    </source>
</evidence>
<dbReference type="InterPro" id="IPR029055">
    <property type="entry name" value="Ntn_hydrolases_N"/>
</dbReference>
<organism evidence="9 10">
    <name type="scientific">Schizothecium vesticola</name>
    <dbReference type="NCBI Taxonomy" id="314040"/>
    <lineage>
        <taxon>Eukaryota</taxon>
        <taxon>Fungi</taxon>
        <taxon>Dikarya</taxon>
        <taxon>Ascomycota</taxon>
        <taxon>Pezizomycotina</taxon>
        <taxon>Sordariomycetes</taxon>
        <taxon>Sordariomycetidae</taxon>
        <taxon>Sordariales</taxon>
        <taxon>Schizotheciaceae</taxon>
        <taxon>Schizothecium</taxon>
    </lineage>
</organism>
<evidence type="ECO:0000259" key="8">
    <source>
        <dbReference type="PROSITE" id="PS51278"/>
    </source>
</evidence>
<dbReference type="PROSITE" id="PS51278">
    <property type="entry name" value="GATASE_TYPE_2"/>
    <property type="match status" value="1"/>
</dbReference>